<sequence length="269" mass="30021">MRLLIRLKAEQDGPVQNRALHTFVTQAMMWAGSLGPALARDVPISYSRLFPFKEVKTGDLQQLIIASPAPEVAQGIARYLSQKRGSRINIGDAQFTLLGHQTFSITLQKNRLILRNATPLIVRLSPKCINQFQIQESSKGPVFWGEGMPTEALTFALTESLLSRYNRWNGTKIKVETLFAEATLFRSLPAKPSGQKKSGTAPSSLWEFRWIKMNQAQRKVLAFGIEAGFGERTGSGYGFMNVIRKEETTASNTEGSEPDQHPGTEHREE</sequence>
<reference evidence="2 3" key="1">
    <citation type="journal article" date="2015" name="Genome Announc.">
        <title>Complete Genome Sequence of Methanosphaerula palustris E1-9CT, a Hydrogenotrophic Methanogen Isolated from a Minerotrophic Fen Peatland.</title>
        <authorList>
            <person name="Cadillo-Quiroz H."/>
            <person name="Browne P."/>
            <person name="Kyrpides N."/>
            <person name="Woyke T."/>
            <person name="Goodwin L."/>
            <person name="Detter C."/>
            <person name="Yavitt J.B."/>
            <person name="Zinder S.H."/>
        </authorList>
    </citation>
    <scope>NUCLEOTIDE SEQUENCE [LARGE SCALE GENOMIC DNA]</scope>
    <source>
        <strain evidence="3">ATCC BAA-1556 / DSM 19958 / E1-9c</strain>
    </source>
</reference>
<proteinExistence type="predicted"/>
<feature type="compositionally biased region" description="Basic and acidic residues" evidence="1">
    <location>
        <begin position="258"/>
        <end position="269"/>
    </location>
</feature>
<evidence type="ECO:0000256" key="1">
    <source>
        <dbReference type="SAM" id="MobiDB-lite"/>
    </source>
</evidence>
<dbReference type="GeneID" id="7272690"/>
<gene>
    <name evidence="2" type="ordered locus">Mpal_1873</name>
</gene>
<dbReference type="AlphaFoldDB" id="B8GKN2"/>
<evidence type="ECO:0000313" key="2">
    <source>
        <dbReference type="EMBL" id="ACL17178.1"/>
    </source>
</evidence>
<dbReference type="RefSeq" id="WP_012618497.1">
    <property type="nucleotide sequence ID" value="NC_011832.1"/>
</dbReference>
<evidence type="ECO:0000313" key="3">
    <source>
        <dbReference type="Proteomes" id="UP000002457"/>
    </source>
</evidence>
<dbReference type="OrthoDB" id="43942at2157"/>
<dbReference type="STRING" id="521011.Mpal_1873"/>
<organism evidence="2 3">
    <name type="scientific">Methanosphaerula palustris (strain ATCC BAA-1556 / DSM 19958 / E1-9c)</name>
    <dbReference type="NCBI Taxonomy" id="521011"/>
    <lineage>
        <taxon>Archaea</taxon>
        <taxon>Methanobacteriati</taxon>
        <taxon>Methanobacteriota</taxon>
        <taxon>Stenosarchaea group</taxon>
        <taxon>Methanomicrobia</taxon>
        <taxon>Methanomicrobiales</taxon>
        <taxon>Methanoregulaceae</taxon>
        <taxon>Methanosphaerula</taxon>
    </lineage>
</organism>
<dbReference type="KEGG" id="mpl:Mpal_1873"/>
<dbReference type="eggNOG" id="arCOG04342">
    <property type="taxonomic scope" value="Archaea"/>
</dbReference>
<accession>B8GKN2</accession>
<protein>
    <submittedName>
        <fullName evidence="2">Uncharacterized protein predicted to be involved in DNA repair (RAMP superfamily-like protein)</fullName>
    </submittedName>
</protein>
<dbReference type="Gene3D" id="3.30.70.1900">
    <property type="match status" value="1"/>
</dbReference>
<feature type="region of interest" description="Disordered" evidence="1">
    <location>
        <begin position="246"/>
        <end position="269"/>
    </location>
</feature>
<dbReference type="EMBL" id="CP001338">
    <property type="protein sequence ID" value="ACL17178.1"/>
    <property type="molecule type" value="Genomic_DNA"/>
</dbReference>
<keyword evidence="3" id="KW-1185">Reference proteome</keyword>
<name>B8GKN2_METPE</name>
<dbReference type="HOGENOM" id="CLU_1032949_0_0_2"/>
<dbReference type="Proteomes" id="UP000002457">
    <property type="component" value="Chromosome"/>
</dbReference>